<gene>
    <name evidence="2" type="ORF">KKP3000_001870</name>
</gene>
<name>A0ABV5AKK6_9BACL</name>
<feature type="region of interest" description="Disordered" evidence="1">
    <location>
        <begin position="223"/>
        <end position="254"/>
    </location>
</feature>
<protein>
    <submittedName>
        <fullName evidence="2">Phage protease</fullName>
    </submittedName>
</protein>
<keyword evidence="2" id="KW-0645">Protease</keyword>
<evidence type="ECO:0000256" key="1">
    <source>
        <dbReference type="SAM" id="MobiDB-lite"/>
    </source>
</evidence>
<dbReference type="Proteomes" id="UP001579974">
    <property type="component" value="Unassembled WGS sequence"/>
</dbReference>
<dbReference type="Pfam" id="PF20223">
    <property type="entry name" value="DUF6582"/>
    <property type="match status" value="1"/>
</dbReference>
<evidence type="ECO:0000313" key="2">
    <source>
        <dbReference type="EMBL" id="MFB5192661.1"/>
    </source>
</evidence>
<dbReference type="InterPro" id="IPR046489">
    <property type="entry name" value="DUF6582"/>
</dbReference>
<dbReference type="InterPro" id="IPR012106">
    <property type="entry name" value="Phage_Mu_Gp1"/>
</dbReference>
<feature type="compositionally biased region" description="Polar residues" evidence="1">
    <location>
        <begin position="223"/>
        <end position="235"/>
    </location>
</feature>
<dbReference type="GO" id="GO:0008233">
    <property type="term" value="F:peptidase activity"/>
    <property type="evidence" value="ECO:0007669"/>
    <property type="project" value="UniProtKB-KW"/>
</dbReference>
<feature type="compositionally biased region" description="Basic and acidic residues" evidence="1">
    <location>
        <begin position="239"/>
        <end position="248"/>
    </location>
</feature>
<keyword evidence="3" id="KW-1185">Reference proteome</keyword>
<dbReference type="GO" id="GO:0006508">
    <property type="term" value="P:proteolysis"/>
    <property type="evidence" value="ECO:0007669"/>
    <property type="project" value="UniProtKB-KW"/>
</dbReference>
<feature type="region of interest" description="Disordered" evidence="1">
    <location>
        <begin position="356"/>
        <end position="413"/>
    </location>
</feature>
<feature type="compositionally biased region" description="Polar residues" evidence="1">
    <location>
        <begin position="384"/>
        <end position="409"/>
    </location>
</feature>
<sequence>MTFMSEILLAESAGDSWIQIMKTGKWQHPQYGPMEITQDDLQKFKENFDNNVRGIKLFVDVNHDNDHAAVGEFKELRVEPGKLMAKVGWTANGADLIKSGKYRYFSPEFAFSYKDPESGKEFKDVLLGGGITNRPFLKGMDPIELSEDQSYGTVWFSEKEYDPDGDGDNDATTNPQENHDWMLDVLAGITPWPHDEQQQAQLRKVGATRQSCDAAYRIRQKQLRAQGQETYSQAASGGDKQEPTKPDNKPSAMSEAEFTRVVLMLAEHEVKNAHKSPPKGKPQDRSQYADSDNYKYPIDKDHIQAAVDYFNQDGQQKSGGYSDEEWAKIGRRIANAANKLIGKGHAFKDGKIATNVEMDEDPNPDDAPSCPNNTDDVDAGQFSEPASHTQSILGGGSMTTQPQNPQGSAAQGGTGAISLAEYNALQQEVRVLKEANRRSRLSETVNGFMFNESTKTGKILPAQRDNVIDLMMGMNDDQVAKFSEFINGLPDAIQFNQETGTGNAGQPKRREALVEEKAAVLMSEKGMDLRAALIEADALVPREIGR</sequence>
<dbReference type="EMBL" id="JBDXSU010000026">
    <property type="protein sequence ID" value="MFB5192661.1"/>
    <property type="molecule type" value="Genomic_DNA"/>
</dbReference>
<dbReference type="Pfam" id="PF10123">
    <property type="entry name" value="Mu-like_Pro"/>
    <property type="match status" value="1"/>
</dbReference>
<feature type="region of interest" description="Disordered" evidence="1">
    <location>
        <begin position="271"/>
        <end position="294"/>
    </location>
</feature>
<dbReference type="RefSeq" id="WP_275477029.1">
    <property type="nucleotide sequence ID" value="NZ_CP162940.1"/>
</dbReference>
<comment type="caution">
    <text evidence="2">The sequence shown here is derived from an EMBL/GenBank/DDBJ whole genome shotgun (WGS) entry which is preliminary data.</text>
</comment>
<organism evidence="2 3">
    <name type="scientific">Alicyclobacillus fastidiosus</name>
    <dbReference type="NCBI Taxonomy" id="392011"/>
    <lineage>
        <taxon>Bacteria</taxon>
        <taxon>Bacillati</taxon>
        <taxon>Bacillota</taxon>
        <taxon>Bacilli</taxon>
        <taxon>Bacillales</taxon>
        <taxon>Alicyclobacillaceae</taxon>
        <taxon>Alicyclobacillus</taxon>
    </lineage>
</organism>
<proteinExistence type="predicted"/>
<evidence type="ECO:0000313" key="3">
    <source>
        <dbReference type="Proteomes" id="UP001579974"/>
    </source>
</evidence>
<reference evidence="2 3" key="1">
    <citation type="journal article" date="2024" name="Int. J. Mol. Sci.">
        <title>Exploration of Alicyclobacillus spp. Genome in Search of Antibiotic Resistance.</title>
        <authorList>
            <person name="Bucka-Kolendo J."/>
            <person name="Kiousi D.E."/>
            <person name="Dekowska A."/>
            <person name="Mikolajczuk-Szczyrba A."/>
            <person name="Karadedos D.M."/>
            <person name="Michael P."/>
            <person name="Galanis A."/>
            <person name="Sokolowska B."/>
        </authorList>
    </citation>
    <scope>NUCLEOTIDE SEQUENCE [LARGE SCALE GENOMIC DNA]</scope>
    <source>
        <strain evidence="2 3">KKP 3000</strain>
    </source>
</reference>
<accession>A0ABV5AKK6</accession>
<keyword evidence="2" id="KW-0378">Hydrolase</keyword>